<keyword evidence="1" id="KW-0472">Membrane</keyword>
<reference evidence="2 3" key="1">
    <citation type="journal article" date="2014" name="Am. J. Bot.">
        <title>Genome assembly and annotation for red clover (Trifolium pratense; Fabaceae).</title>
        <authorList>
            <person name="Istvanek J."/>
            <person name="Jaros M."/>
            <person name="Krenek A."/>
            <person name="Repkova J."/>
        </authorList>
    </citation>
    <scope>NUCLEOTIDE SEQUENCE [LARGE SCALE GENOMIC DNA]</scope>
    <source>
        <strain evidence="3">cv. Tatra</strain>
        <tissue evidence="2">Young leaves</tissue>
    </source>
</reference>
<dbReference type="EMBL" id="ASHM01015625">
    <property type="protein sequence ID" value="PNX97503.1"/>
    <property type="molecule type" value="Genomic_DNA"/>
</dbReference>
<gene>
    <name evidence="2" type="ORF">L195_g020732</name>
</gene>
<evidence type="ECO:0000313" key="3">
    <source>
        <dbReference type="Proteomes" id="UP000236291"/>
    </source>
</evidence>
<dbReference type="Proteomes" id="UP000236291">
    <property type="component" value="Unassembled WGS sequence"/>
</dbReference>
<dbReference type="PANTHER" id="PTHR33868">
    <property type="entry name" value="EXPRESSED PROTEIN"/>
    <property type="match status" value="1"/>
</dbReference>
<evidence type="ECO:0000256" key="1">
    <source>
        <dbReference type="SAM" id="Phobius"/>
    </source>
</evidence>
<dbReference type="STRING" id="57577.A0A2K3N380"/>
<comment type="caution">
    <text evidence="2">The sequence shown here is derived from an EMBL/GenBank/DDBJ whole genome shotgun (WGS) entry which is preliminary data.</text>
</comment>
<feature type="transmembrane region" description="Helical" evidence="1">
    <location>
        <begin position="388"/>
        <end position="412"/>
    </location>
</feature>
<reference evidence="2 3" key="2">
    <citation type="journal article" date="2017" name="Front. Plant Sci.">
        <title>Gene Classification and Mining of Molecular Markers Useful in Red Clover (Trifolium pratense) Breeding.</title>
        <authorList>
            <person name="Istvanek J."/>
            <person name="Dluhosova J."/>
            <person name="Dluhos P."/>
            <person name="Patkova L."/>
            <person name="Nedelnik J."/>
            <person name="Repkova J."/>
        </authorList>
    </citation>
    <scope>NUCLEOTIDE SEQUENCE [LARGE SCALE GENOMIC DNA]</scope>
    <source>
        <strain evidence="3">cv. Tatra</strain>
        <tissue evidence="2">Young leaves</tissue>
    </source>
</reference>
<name>A0A2K3N380_TRIPR</name>
<keyword evidence="1" id="KW-1133">Transmembrane helix</keyword>
<protein>
    <submittedName>
        <fullName evidence="2">Uncharacterized protein</fullName>
    </submittedName>
</protein>
<sequence>MAAAEARTLWQRTANRCFVQEDAKRAPKLACRQSSCAASQLVDPGPVNTADASDGAAVNATHFNIKSSFSHPSSDPRWWLHLQPNHGYKKGLTNEKLSALEEEVETLIASDESKFSCKNSLAFPELMDVMSKHEIMEIDSIACSVSSKQTNDFSTEPDYSWIESDKAEPWWRTTDIDELASFVSHKSLNHIENCDLPPPKKKHLTGYPCSRVITNDDKIKTASYNLEGKSGRFSNSKQGPSANEGLLYFASAKFSSHTPIHEDVKQSEQSSEGNTSKTQLMEALCHSQTRAREAEEAAKQAYAEKEHIIALIFKQASQLFAYKQLIKLLQLETLFNQINNNDQSTSTLFPVSLPWMSYEHRKSRKRKQTYSNGRRDREGKSNCDITTYAVAIALGLSLVGAGLLLGWTVGWMSPRS</sequence>
<keyword evidence="1" id="KW-0812">Transmembrane</keyword>
<accession>A0A2K3N380</accession>
<evidence type="ECO:0000313" key="2">
    <source>
        <dbReference type="EMBL" id="PNX97503.1"/>
    </source>
</evidence>
<organism evidence="2 3">
    <name type="scientific">Trifolium pratense</name>
    <name type="common">Red clover</name>
    <dbReference type="NCBI Taxonomy" id="57577"/>
    <lineage>
        <taxon>Eukaryota</taxon>
        <taxon>Viridiplantae</taxon>
        <taxon>Streptophyta</taxon>
        <taxon>Embryophyta</taxon>
        <taxon>Tracheophyta</taxon>
        <taxon>Spermatophyta</taxon>
        <taxon>Magnoliopsida</taxon>
        <taxon>eudicotyledons</taxon>
        <taxon>Gunneridae</taxon>
        <taxon>Pentapetalae</taxon>
        <taxon>rosids</taxon>
        <taxon>fabids</taxon>
        <taxon>Fabales</taxon>
        <taxon>Fabaceae</taxon>
        <taxon>Papilionoideae</taxon>
        <taxon>50 kb inversion clade</taxon>
        <taxon>NPAAA clade</taxon>
        <taxon>Hologalegina</taxon>
        <taxon>IRL clade</taxon>
        <taxon>Trifolieae</taxon>
        <taxon>Trifolium</taxon>
    </lineage>
</organism>
<dbReference type="PANTHER" id="PTHR33868:SF2">
    <property type="entry name" value="EXPRESSED PROTEIN"/>
    <property type="match status" value="1"/>
</dbReference>
<dbReference type="AlphaFoldDB" id="A0A2K3N380"/>
<proteinExistence type="predicted"/>